<dbReference type="RefSeq" id="WP_101684980.1">
    <property type="nucleotide sequence ID" value="NZ_PJRP01000021.1"/>
</dbReference>
<dbReference type="OrthoDB" id="6898450at2"/>
<evidence type="ECO:0000313" key="1">
    <source>
        <dbReference type="EMBL" id="PLP96971.1"/>
    </source>
</evidence>
<dbReference type="Proteomes" id="UP000234341">
    <property type="component" value="Unassembled WGS sequence"/>
</dbReference>
<dbReference type="InterPro" id="IPR019289">
    <property type="entry name" value="Phage_tail_E/E"/>
</dbReference>
<sequence>MTTNQTAGHPEELALTLRKPVVIGKGEDALTYDKLTLREPTAGELEKATTSTTSDIGMSITLISLVAGVPRGVAEKIGQRDLKEANEYLAGFTEDGPEPGPTA</sequence>
<protein>
    <submittedName>
        <fullName evidence="1">Phage tail assembly protein</fullName>
    </submittedName>
</protein>
<dbReference type="Pfam" id="PF10109">
    <property type="entry name" value="Phage_TAC_7"/>
    <property type="match status" value="1"/>
</dbReference>
<dbReference type="AlphaFoldDB" id="A0A2N5C424"/>
<reference evidence="1 2" key="1">
    <citation type="submission" date="2017-12" db="EMBL/GenBank/DDBJ databases">
        <title>Genome sequence of the active heterotrophic nitrifier-denitrifier, Cupriavidus pauculus UM1.</title>
        <authorList>
            <person name="Putonti C."/>
            <person name="Castignetti D."/>
        </authorList>
    </citation>
    <scope>NUCLEOTIDE SEQUENCE [LARGE SCALE GENOMIC DNA]</scope>
    <source>
        <strain evidence="1 2">UM1</strain>
    </source>
</reference>
<gene>
    <name evidence="1" type="ORF">CYJ10_29450</name>
</gene>
<proteinExistence type="predicted"/>
<accession>A0A2N5C424</accession>
<name>A0A2N5C424_9BURK</name>
<organism evidence="1 2">
    <name type="scientific">Cupriavidus pauculus</name>
    <dbReference type="NCBI Taxonomy" id="82633"/>
    <lineage>
        <taxon>Bacteria</taxon>
        <taxon>Pseudomonadati</taxon>
        <taxon>Pseudomonadota</taxon>
        <taxon>Betaproteobacteria</taxon>
        <taxon>Burkholderiales</taxon>
        <taxon>Burkholderiaceae</taxon>
        <taxon>Cupriavidus</taxon>
    </lineage>
</organism>
<dbReference type="EMBL" id="PJRP01000021">
    <property type="protein sequence ID" value="PLP96971.1"/>
    <property type="molecule type" value="Genomic_DNA"/>
</dbReference>
<evidence type="ECO:0000313" key="2">
    <source>
        <dbReference type="Proteomes" id="UP000234341"/>
    </source>
</evidence>
<comment type="caution">
    <text evidence="1">The sequence shown here is derived from an EMBL/GenBank/DDBJ whole genome shotgun (WGS) entry which is preliminary data.</text>
</comment>